<name>A0ABU9Q0J2_9BURK</name>
<feature type="domain" description="SsuA/THI5-like" evidence="1">
    <location>
        <begin position="70"/>
        <end position="202"/>
    </location>
</feature>
<gene>
    <name evidence="2" type="ORF">V8G57_20440</name>
</gene>
<dbReference type="PANTHER" id="PTHR30024">
    <property type="entry name" value="ALIPHATIC SULFONATES-BINDING PROTEIN-RELATED"/>
    <property type="match status" value="1"/>
</dbReference>
<dbReference type="RefSeq" id="WP_342830935.1">
    <property type="nucleotide sequence ID" value="NZ_JBANDC010000017.1"/>
</dbReference>
<comment type="caution">
    <text evidence="2">The sequence shown here is derived from an EMBL/GenBank/DDBJ whole genome shotgun (WGS) entry which is preliminary data.</text>
</comment>
<organism evidence="2 3">
    <name type="scientific">Collimonas rhizosphaerae</name>
    <dbReference type="NCBI Taxonomy" id="3126357"/>
    <lineage>
        <taxon>Bacteria</taxon>
        <taxon>Pseudomonadati</taxon>
        <taxon>Pseudomonadota</taxon>
        <taxon>Betaproteobacteria</taxon>
        <taxon>Burkholderiales</taxon>
        <taxon>Oxalobacteraceae</taxon>
        <taxon>Collimonas</taxon>
    </lineage>
</organism>
<evidence type="ECO:0000313" key="2">
    <source>
        <dbReference type="EMBL" id="MEM4989768.1"/>
    </source>
</evidence>
<dbReference type="Proteomes" id="UP001495910">
    <property type="component" value="Unassembled WGS sequence"/>
</dbReference>
<dbReference type="PANTHER" id="PTHR30024:SF48">
    <property type="entry name" value="ABC TRANSPORTER SUBSTRATE-BINDING PROTEIN"/>
    <property type="match status" value="1"/>
</dbReference>
<reference evidence="2 3" key="1">
    <citation type="submission" date="2024-02" db="EMBL/GenBank/DDBJ databases">
        <title>Draft genome sequence of Collimonas sp. strain H4R21, an effective mineral-weathering bacterial strain isolated from the beech rhizosphere.</title>
        <authorList>
            <person name="Morin E."/>
            <person name="Uroz S."/>
            <person name="Leveau J.H.J."/>
            <person name="Kumar R."/>
            <person name="Rey M.W."/>
            <person name="Pham J."/>
        </authorList>
    </citation>
    <scope>NUCLEOTIDE SEQUENCE [LARGE SCALE GENOMIC DNA]</scope>
    <source>
        <strain evidence="2 3">H4R21</strain>
    </source>
</reference>
<dbReference type="Pfam" id="PF09084">
    <property type="entry name" value="NMT1"/>
    <property type="match status" value="1"/>
</dbReference>
<dbReference type="CDD" id="cd13558">
    <property type="entry name" value="PBP2_SsuA_like_2"/>
    <property type="match status" value="1"/>
</dbReference>
<dbReference type="Gene3D" id="3.40.190.10">
    <property type="entry name" value="Periplasmic binding protein-like II"/>
    <property type="match status" value="2"/>
</dbReference>
<protein>
    <submittedName>
        <fullName evidence="2">ABC transporter substrate-binding protein</fullName>
    </submittedName>
</protein>
<dbReference type="PROSITE" id="PS51318">
    <property type="entry name" value="TAT"/>
    <property type="match status" value="1"/>
</dbReference>
<keyword evidence="3" id="KW-1185">Reference proteome</keyword>
<dbReference type="EMBL" id="JBANDC010000017">
    <property type="protein sequence ID" value="MEM4989768.1"/>
    <property type="molecule type" value="Genomic_DNA"/>
</dbReference>
<sequence>MTHHYPNGLNRRRFLQAGASLGAGLSLGFGARNLLAAPLSPDTLLRVASYRGDATSFYKDVGAANFPYRVSYAEFAGGNLIVEAISGGSIDLGAMSEIPPIFSVQSGAPLKLIAVLRGDVNNQVLLVPPQSAVRDVAELKGLRVGYVRSTTSHYLLLRFLKEKGLSFADIKPVSLSPQDGLAAFQSGQLDAWVIYGPLIQLARKQGARIIKTGLGYLSGNYLLAAHAKAIADPARHAAIGDYLLRERKVYEWINRNPDAYAARLAQVTGLPKWLFDEQRKLQSQPTALVAVDDAAVRSQQQVADVFTDNKVLDRRIDVSGLWDRSFSSVLA</sequence>
<proteinExistence type="predicted"/>
<dbReference type="InterPro" id="IPR006311">
    <property type="entry name" value="TAT_signal"/>
</dbReference>
<evidence type="ECO:0000259" key="1">
    <source>
        <dbReference type="Pfam" id="PF09084"/>
    </source>
</evidence>
<dbReference type="SUPFAM" id="SSF53850">
    <property type="entry name" value="Periplasmic binding protein-like II"/>
    <property type="match status" value="1"/>
</dbReference>
<dbReference type="InterPro" id="IPR015168">
    <property type="entry name" value="SsuA/THI5"/>
</dbReference>
<evidence type="ECO:0000313" key="3">
    <source>
        <dbReference type="Proteomes" id="UP001495910"/>
    </source>
</evidence>
<accession>A0ABU9Q0J2</accession>